<dbReference type="Gene3D" id="3.90.190.10">
    <property type="entry name" value="Protein tyrosine phosphatase superfamily"/>
    <property type="match status" value="1"/>
</dbReference>
<dbReference type="PANTHER" id="PTHR12305">
    <property type="entry name" value="PHOSPHATASE WITH HOMOLOGY TO TENSIN"/>
    <property type="match status" value="1"/>
</dbReference>
<dbReference type="InterPro" id="IPR045101">
    <property type="entry name" value="PTP_PTEN"/>
</dbReference>
<dbReference type="InterPro" id="IPR029023">
    <property type="entry name" value="Tensin_phosphatase"/>
</dbReference>
<dbReference type="PROSITE" id="PS51182">
    <property type="entry name" value="C2_TENSIN"/>
    <property type="match status" value="1"/>
</dbReference>
<dbReference type="GO" id="GO:0043491">
    <property type="term" value="P:phosphatidylinositol 3-kinase/protein kinase B signal transduction"/>
    <property type="evidence" value="ECO:0007669"/>
    <property type="project" value="TreeGrafter"/>
</dbReference>
<dbReference type="GO" id="GO:0005886">
    <property type="term" value="C:plasma membrane"/>
    <property type="evidence" value="ECO:0007669"/>
    <property type="project" value="TreeGrafter"/>
</dbReference>
<feature type="non-terminal residue" evidence="7">
    <location>
        <position position="1"/>
    </location>
</feature>
<dbReference type="InterPro" id="IPR029021">
    <property type="entry name" value="Prot-tyrosine_phosphatase-like"/>
</dbReference>
<reference evidence="7" key="1">
    <citation type="submission" date="2021-04" db="EMBL/GenBank/DDBJ databases">
        <authorList>
            <consortium name="Molecular Ecology Group"/>
        </authorList>
    </citation>
    <scope>NUCLEOTIDE SEQUENCE</scope>
</reference>
<dbReference type="Proteomes" id="UP000678393">
    <property type="component" value="Unassembled WGS sequence"/>
</dbReference>
<keyword evidence="3" id="KW-0378">Hydrolase</keyword>
<evidence type="ECO:0000256" key="3">
    <source>
        <dbReference type="ARBA" id="ARBA00022801"/>
    </source>
</evidence>
<comment type="subcellular location">
    <subcellularLocation>
        <location evidence="1">Cytoplasm</location>
    </subcellularLocation>
</comment>
<dbReference type="PANTHER" id="PTHR12305:SF81">
    <property type="entry name" value="PHOSPHATIDYLINOSITOL 3,4,5-TRISPHOSPHATE 3-PHOSPHATASE AND DUAL-SPECIFICITY PROTEIN PHOSPHATASE PTEN"/>
    <property type="match status" value="1"/>
</dbReference>
<proteinExistence type="predicted"/>
<dbReference type="GO" id="GO:0051896">
    <property type="term" value="P:regulation of phosphatidylinositol 3-kinase/protein kinase B signal transduction"/>
    <property type="evidence" value="ECO:0007669"/>
    <property type="project" value="TreeGrafter"/>
</dbReference>
<keyword evidence="2" id="KW-0963">Cytoplasm</keyword>
<evidence type="ECO:0000256" key="1">
    <source>
        <dbReference type="ARBA" id="ARBA00004496"/>
    </source>
</evidence>
<feature type="domain" description="Phosphatase tensin-type" evidence="5">
    <location>
        <begin position="15"/>
        <end position="176"/>
    </location>
</feature>
<dbReference type="GO" id="GO:0048870">
    <property type="term" value="P:cell motility"/>
    <property type="evidence" value="ECO:0007669"/>
    <property type="project" value="TreeGrafter"/>
</dbReference>
<dbReference type="AlphaFoldDB" id="A0A8S3Z4B3"/>
<dbReference type="SUPFAM" id="SSF52799">
    <property type="entry name" value="(Phosphotyrosine protein) phosphatases II"/>
    <property type="match status" value="1"/>
</dbReference>
<evidence type="ECO:0008006" key="9">
    <source>
        <dbReference type="Google" id="ProtNLM"/>
    </source>
</evidence>
<protein>
    <recommendedName>
        <fullName evidence="9">Phosphatidylinositol-3,4,5-trisphosphate 3-phosphatase</fullName>
    </recommendedName>
</protein>
<feature type="domain" description="C2 tensin-type" evidence="6">
    <location>
        <begin position="181"/>
        <end position="310"/>
    </location>
</feature>
<keyword evidence="4" id="KW-0904">Protein phosphatase</keyword>
<dbReference type="GO" id="GO:0016314">
    <property type="term" value="F:phosphatidylinositol-3,4,5-trisphosphate 3-phosphatase activity"/>
    <property type="evidence" value="ECO:0007669"/>
    <property type="project" value="TreeGrafter"/>
</dbReference>
<organism evidence="7 8">
    <name type="scientific">Candidula unifasciata</name>
    <dbReference type="NCBI Taxonomy" id="100452"/>
    <lineage>
        <taxon>Eukaryota</taxon>
        <taxon>Metazoa</taxon>
        <taxon>Spiralia</taxon>
        <taxon>Lophotrochozoa</taxon>
        <taxon>Mollusca</taxon>
        <taxon>Gastropoda</taxon>
        <taxon>Heterobranchia</taxon>
        <taxon>Euthyneura</taxon>
        <taxon>Panpulmonata</taxon>
        <taxon>Eupulmonata</taxon>
        <taxon>Stylommatophora</taxon>
        <taxon>Helicina</taxon>
        <taxon>Helicoidea</taxon>
        <taxon>Geomitridae</taxon>
        <taxon>Candidula</taxon>
    </lineage>
</organism>
<dbReference type="SMART" id="SM01326">
    <property type="entry name" value="PTEN_C2"/>
    <property type="match status" value="1"/>
</dbReference>
<dbReference type="GO" id="GO:0005829">
    <property type="term" value="C:cytosol"/>
    <property type="evidence" value="ECO:0007669"/>
    <property type="project" value="TreeGrafter"/>
</dbReference>
<evidence type="ECO:0000259" key="6">
    <source>
        <dbReference type="PROSITE" id="PS51182"/>
    </source>
</evidence>
<dbReference type="InterPro" id="IPR035892">
    <property type="entry name" value="C2_domain_sf"/>
</dbReference>
<evidence type="ECO:0000313" key="8">
    <source>
        <dbReference type="Proteomes" id="UP000678393"/>
    </source>
</evidence>
<dbReference type="CDD" id="cd14509">
    <property type="entry name" value="PTP_PTEN"/>
    <property type="match status" value="1"/>
</dbReference>
<dbReference type="GO" id="GO:0046856">
    <property type="term" value="P:phosphatidylinositol dephosphorylation"/>
    <property type="evidence" value="ECO:0007669"/>
    <property type="project" value="TreeGrafter"/>
</dbReference>
<dbReference type="InterPro" id="IPR014020">
    <property type="entry name" value="Tensin_C2-dom"/>
</dbReference>
<dbReference type="Gene3D" id="2.60.40.1110">
    <property type="match status" value="1"/>
</dbReference>
<evidence type="ECO:0000313" key="7">
    <source>
        <dbReference type="EMBL" id="CAG5123128.1"/>
    </source>
</evidence>
<name>A0A8S3Z4B3_9EUPU</name>
<dbReference type="GO" id="GO:0005634">
    <property type="term" value="C:nucleus"/>
    <property type="evidence" value="ECO:0007669"/>
    <property type="project" value="TreeGrafter"/>
</dbReference>
<sequence>MAANRIKGLVSRNKRRLKEDGFDLDLTYITPNIIAMGFPSEKLEGYYRNHMEDVIRFLESKHRDHYKVYNLCSERSYDPSKFHNRVAYYPFDDHNPPRLELIKPFCEDLDKWLFQHPDNVAAIHCKAGKVCKRIVFKDAEEALRHYGATRTRDEKGVTIPSQRRYVLYYADLLKPGIEYQQVSLLLRGIKFETIPMFSGGSCTPYFEVHQLKVKVYTSPVYEGVRKDRNSFYMPVNHGNQSIPVCGDIKVEFFNKSKINKREKMFHFWFNTFFVTERENSNELLSLTLPKMELDRANKDKSHKLFSPNFK</sequence>
<dbReference type="GO" id="GO:0004725">
    <property type="term" value="F:protein tyrosine phosphatase activity"/>
    <property type="evidence" value="ECO:0007669"/>
    <property type="project" value="TreeGrafter"/>
</dbReference>
<dbReference type="Pfam" id="PF10409">
    <property type="entry name" value="PTEN_C2"/>
    <property type="match status" value="1"/>
</dbReference>
<evidence type="ECO:0000259" key="5">
    <source>
        <dbReference type="PROSITE" id="PS51181"/>
    </source>
</evidence>
<dbReference type="GO" id="GO:0042995">
    <property type="term" value="C:cell projection"/>
    <property type="evidence" value="ECO:0007669"/>
    <property type="project" value="TreeGrafter"/>
</dbReference>
<accession>A0A8S3Z4B3</accession>
<dbReference type="EMBL" id="CAJHNH020001447">
    <property type="protein sequence ID" value="CAG5123128.1"/>
    <property type="molecule type" value="Genomic_DNA"/>
</dbReference>
<dbReference type="OrthoDB" id="16692at2759"/>
<evidence type="ECO:0000256" key="4">
    <source>
        <dbReference type="ARBA" id="ARBA00022912"/>
    </source>
</evidence>
<evidence type="ECO:0000256" key="2">
    <source>
        <dbReference type="ARBA" id="ARBA00022490"/>
    </source>
</evidence>
<dbReference type="SUPFAM" id="SSF49562">
    <property type="entry name" value="C2 domain (Calcium/lipid-binding domain, CaLB)"/>
    <property type="match status" value="1"/>
</dbReference>
<gene>
    <name evidence="7" type="ORF">CUNI_LOCUS8686</name>
</gene>
<comment type="caution">
    <text evidence="7">The sequence shown here is derived from an EMBL/GenBank/DDBJ whole genome shotgun (WGS) entry which is preliminary data.</text>
</comment>
<dbReference type="InterPro" id="IPR051281">
    <property type="entry name" value="Dual-spec_lipid-protein_phosph"/>
</dbReference>
<dbReference type="GO" id="GO:0008285">
    <property type="term" value="P:negative regulation of cell population proliferation"/>
    <property type="evidence" value="ECO:0007669"/>
    <property type="project" value="TreeGrafter"/>
</dbReference>
<keyword evidence="8" id="KW-1185">Reference proteome</keyword>
<dbReference type="PROSITE" id="PS51181">
    <property type="entry name" value="PPASE_TENSIN"/>
    <property type="match status" value="1"/>
</dbReference>